<gene>
    <name evidence="3" type="ORF">APUTEX25_001078</name>
</gene>
<dbReference type="SMART" id="SM00316">
    <property type="entry name" value="S1"/>
    <property type="match status" value="13"/>
</dbReference>
<dbReference type="Pfam" id="PF00575">
    <property type="entry name" value="S1"/>
    <property type="match status" value="3"/>
</dbReference>
<dbReference type="GO" id="GO:0032040">
    <property type="term" value="C:small-subunit processome"/>
    <property type="evidence" value="ECO:0007669"/>
    <property type="project" value="TreeGrafter"/>
</dbReference>
<dbReference type="EMBL" id="QOKY01000202">
    <property type="protein sequence ID" value="RMZ52959.1"/>
    <property type="molecule type" value="Genomic_DNA"/>
</dbReference>
<feature type="domain" description="S1 motif" evidence="2">
    <location>
        <begin position="87"/>
        <end position="173"/>
    </location>
</feature>
<feature type="region of interest" description="Disordered" evidence="1">
    <location>
        <begin position="1"/>
        <end position="23"/>
    </location>
</feature>
<dbReference type="InterPro" id="IPR045209">
    <property type="entry name" value="Rrp5"/>
</dbReference>
<dbReference type="InterPro" id="IPR057301">
    <property type="entry name" value="Rrp5_OB_4th"/>
</dbReference>
<dbReference type="PANTHER" id="PTHR23270">
    <property type="entry name" value="PROGRAMMED CELL DEATH PROTEIN 11 PRE-RRNA PROCESSING PROTEIN RRP5"/>
    <property type="match status" value="1"/>
</dbReference>
<name>A0A3M7KSY0_AUXPR</name>
<dbReference type="InterPro" id="IPR057302">
    <property type="entry name" value="Rrp5_S1"/>
</dbReference>
<feature type="region of interest" description="Disordered" evidence="1">
    <location>
        <begin position="940"/>
        <end position="962"/>
    </location>
</feature>
<dbReference type="InterPro" id="IPR003029">
    <property type="entry name" value="S1_domain"/>
</dbReference>
<dbReference type="Gene3D" id="2.40.50.140">
    <property type="entry name" value="Nucleic acid-binding proteins"/>
    <property type="match status" value="8"/>
</dbReference>
<dbReference type="SUPFAM" id="SSF50249">
    <property type="entry name" value="Nucleic acid-binding proteins"/>
    <property type="match status" value="10"/>
</dbReference>
<evidence type="ECO:0000313" key="3">
    <source>
        <dbReference type="EMBL" id="RMZ52959.1"/>
    </source>
</evidence>
<dbReference type="InterPro" id="IPR012340">
    <property type="entry name" value="NA-bd_OB-fold"/>
</dbReference>
<feature type="domain" description="S1 motif" evidence="2">
    <location>
        <begin position="452"/>
        <end position="521"/>
    </location>
</feature>
<organism evidence="3 4">
    <name type="scientific">Auxenochlorella protothecoides</name>
    <name type="common">Green microalga</name>
    <name type="synonym">Chlorella protothecoides</name>
    <dbReference type="NCBI Taxonomy" id="3075"/>
    <lineage>
        <taxon>Eukaryota</taxon>
        <taxon>Viridiplantae</taxon>
        <taxon>Chlorophyta</taxon>
        <taxon>core chlorophytes</taxon>
        <taxon>Trebouxiophyceae</taxon>
        <taxon>Chlorellales</taxon>
        <taxon>Chlorellaceae</taxon>
        <taxon>Auxenochlorella</taxon>
    </lineage>
</organism>
<dbReference type="Pfam" id="PF23459">
    <property type="entry name" value="S1_RRP5"/>
    <property type="match status" value="2"/>
</dbReference>
<feature type="domain" description="S1 motif" evidence="2">
    <location>
        <begin position="1192"/>
        <end position="1263"/>
    </location>
</feature>
<dbReference type="GO" id="GO:0003723">
    <property type="term" value="F:RNA binding"/>
    <property type="evidence" value="ECO:0007669"/>
    <property type="project" value="TreeGrafter"/>
</dbReference>
<feature type="domain" description="S1 motif" evidence="2">
    <location>
        <begin position="358"/>
        <end position="435"/>
    </location>
</feature>
<accession>A0A3M7KSY0</accession>
<feature type="domain" description="S1 motif" evidence="2">
    <location>
        <begin position="274"/>
        <end position="342"/>
    </location>
</feature>
<protein>
    <recommendedName>
        <fullName evidence="2">S1 motif domain-containing protein</fullName>
    </recommendedName>
</protein>
<dbReference type="GO" id="GO:0006364">
    <property type="term" value="P:rRNA processing"/>
    <property type="evidence" value="ECO:0007669"/>
    <property type="project" value="InterPro"/>
</dbReference>
<evidence type="ECO:0000256" key="1">
    <source>
        <dbReference type="SAM" id="MobiDB-lite"/>
    </source>
</evidence>
<dbReference type="Pfam" id="PF24685">
    <property type="entry name" value="OB_RRP5_4th"/>
    <property type="match status" value="1"/>
</dbReference>
<dbReference type="FunFam" id="2.40.50.140:FF:000103">
    <property type="entry name" value="protein RRP5 homolog"/>
    <property type="match status" value="2"/>
</dbReference>
<feature type="domain" description="S1 motif" evidence="2">
    <location>
        <begin position="1471"/>
        <end position="1540"/>
    </location>
</feature>
<dbReference type="Pfam" id="PF24682">
    <property type="entry name" value="OB_RRP5"/>
    <property type="match status" value="1"/>
</dbReference>
<proteinExistence type="predicted"/>
<feature type="domain" description="S1 motif" evidence="2">
    <location>
        <begin position="1383"/>
        <end position="1452"/>
    </location>
</feature>
<evidence type="ECO:0000259" key="2">
    <source>
        <dbReference type="PROSITE" id="PS50126"/>
    </source>
</evidence>
<evidence type="ECO:0000313" key="4">
    <source>
        <dbReference type="Proteomes" id="UP000279271"/>
    </source>
</evidence>
<reference evidence="4" key="1">
    <citation type="journal article" date="2018" name="Algal Res.">
        <title>Characterization of plant carbon substrate utilization by Auxenochlorella protothecoides.</title>
        <authorList>
            <person name="Vogler B.W."/>
            <person name="Starkenburg S.R."/>
            <person name="Sudasinghe N."/>
            <person name="Schambach J.Y."/>
            <person name="Rollin J.A."/>
            <person name="Pattathil S."/>
            <person name="Barry A.N."/>
        </authorList>
    </citation>
    <scope>NUCLEOTIDE SEQUENCE [LARGE SCALE GENOMIC DNA]</scope>
    <source>
        <strain evidence="4">UTEX 25</strain>
    </source>
</reference>
<comment type="caution">
    <text evidence="3">The sequence shown here is derived from an EMBL/GenBank/DDBJ whole genome shotgun (WGS) entry which is preliminary data.</text>
</comment>
<feature type="domain" description="S1 motif" evidence="2">
    <location>
        <begin position="1273"/>
        <end position="1343"/>
    </location>
</feature>
<dbReference type="InterPro" id="IPR057300">
    <property type="entry name" value="OB_Rrp5"/>
</dbReference>
<feature type="domain" description="S1 motif" evidence="2">
    <location>
        <begin position="541"/>
        <end position="610"/>
    </location>
</feature>
<feature type="domain" description="S1 motif" evidence="2">
    <location>
        <begin position="865"/>
        <end position="932"/>
    </location>
</feature>
<feature type="region of interest" description="Disordered" evidence="1">
    <location>
        <begin position="1555"/>
        <end position="1611"/>
    </location>
</feature>
<feature type="domain" description="S1 motif" evidence="2">
    <location>
        <begin position="755"/>
        <end position="824"/>
    </location>
</feature>
<dbReference type="PROSITE" id="PS50126">
    <property type="entry name" value="S1"/>
    <property type="match status" value="11"/>
</dbReference>
<dbReference type="Proteomes" id="UP000279271">
    <property type="component" value="Unassembled WGS sequence"/>
</dbReference>
<sequence length="1611" mass="166701">MGKIKAAMDEESFPRGGGFGMDPIEQKKLKRDAFAEAELELAGQKSKKSRPTKEAHENEDAFFETLSAAENLPKYAELLKFKILGVGARVWGAIIEVSERELVVSMPHGLRGHVPAAAAGEPGVGVDLLAAFNIGQLVRAQITQLTGAEAGEDGAVPPEDGKKRRKKVYLTLAPSAVNAGLDLGALVPGFCLSASVQSMEDHGAVLSFGIKGTTGFLPAAAFPERPLIPGALLDVVVTSKKAGGRITVDAGSEAVAAAKTEEWIGMHIGALLPGSLVAATVRDVLSDGVVLSFLTFFSGTVDPFHLNEPGSDKKRPHSKNQRVKARILYVDPESKKIVLTMQRGLVAGLLPPDFPAMGQVFAEATVLRIDPGLGLLCSLPSAAGQVTYPPGFAHISNTSEGRVKSLEKAFTVGQKVRARVIGFRPLDGLAVLTLRPSVVEQLILSHADLHPGMPVTGKVAAVEDFGLLLEITPSVRALVPLIHGSDVGTKKGLRKHKLGQSVSGIVLSVQPGAKKLSVTLKPSLLGSKLRRITSQQDVVAGMRSHGTISGMTEKAVFVEFFNGVRGMVPLKECALTPEQKPSDAYVVGQVVKARVLGVDAKGRGLKLSLASTKKLADGEKAGAGGAGEASPIPAAGTFVYGKVRKLITGESAQEGAEAPLKTLAIELRAEADVDSSVLRGIYGRLEIAHLADHPCAAAALVENLRVGLDLGRLLVLRAPEAGTEHKALTLTRKAALVEAAAAGKLPATLEAAKKGRVMPGYIASITKDAVFVRFLGALTARVGLIQLSDGHVSDPAAVYSPGQTIRAKVVGVDAASGHVSAELKQSTCASAHAEYLASYFKDIEMASSWAEDPTDVAWEEQVPIGGAVQGSVHEVKDYGTLCDLDVHPDIVGVAAPHQVEGEAAQGPAPGTRISALVLDRNPADGIVDLSLLPRLTEAEAAAKSEPSAKKGKRKGVEAASPKQPKLGDQLECVIELVKEREGYCVVSLPAGCQPRIGFVPSHDFNSRAEAVSRTPGDSIVAKVAALPRPSAPRLLLSVPLATTTSTPAPAGEQAENPEAEAKCARLAALPKPGTILTAHVEAVHALHADLALDGDFAARLHITNAEPKIVEVGTSDAGPEPSAAGVDVPAGALSPLSNLKPGDSLRVVVLGRAAGREARRAGVVEVSTCAAALAGEAASGPAPPTWRSLRPGQTLPGYVAEVGPAGVWVTLSPALRGLADPALAAASPAAAAKLGDAFKPGQPVRATVARVDAPRTRLDLSLNGIPPPPAPLGALVVARVLGVSGGAVQLSLGAGARGRVPLADVHDELVADATAGLEAGQWVRARVTGASPEAGGLATLSLRPASGGECAAHAAARPPMLPAGEELPAPLPRGATPASLLPNQRVAGYVRGAGPAGVFLALGRALDGRLRLSKLNAEGSRVEDVQAAFPVGRLVLASVIRVQDGKVELTRKARKTRPERDVAALGRLAVGDAVKALVRRVENYGLILDLEGGASGLAHISQLADTRVKNPGSLFSPGQSVLARVLKIDLEKGRVSLGLKPSYFEGDLAVAAEPDQAEGTDDEAAPASDFEDELAETQDASAELDSDAEAAPGDEEFSLDLDEELEGSGDE</sequence>
<dbReference type="PANTHER" id="PTHR23270:SF10">
    <property type="entry name" value="PROTEIN RRP5 HOMOLOG"/>
    <property type="match status" value="1"/>
</dbReference>